<sequence>MKNIIIIFVLLISIFASSQTKNDFYKSFSNSTRTAHIITFENDSIVTLQNVMSHMSGRIALSGIYHKVQDTIYISIPELDPKKMYHANKFGLAYLSGTKIKLIETKTELLDFENDAVYVRGKIYGSNRVRRKTITFINGKKYLVDGGLMDGYGIIKSEPKKNAKFMKAIEEMVKIPEEYSTKKYGLIEGYQKFGILAIKGVIDYRKKNNR</sequence>
<organism evidence="1 2">
    <name type="scientific">Flavobacterium polysaccharolyticum</name>
    <dbReference type="NCBI Taxonomy" id="3133148"/>
    <lineage>
        <taxon>Bacteria</taxon>
        <taxon>Pseudomonadati</taxon>
        <taxon>Bacteroidota</taxon>
        <taxon>Flavobacteriia</taxon>
        <taxon>Flavobacteriales</taxon>
        <taxon>Flavobacteriaceae</taxon>
        <taxon>Flavobacterium</taxon>
    </lineage>
</organism>
<gene>
    <name evidence="1" type="ORF">WFZ86_13630</name>
</gene>
<dbReference type="RefSeq" id="WP_342692438.1">
    <property type="nucleotide sequence ID" value="NZ_JBCGDP010000013.1"/>
</dbReference>
<keyword evidence="2" id="KW-1185">Reference proteome</keyword>
<reference evidence="1 2" key="1">
    <citation type="submission" date="2024-03" db="EMBL/GenBank/DDBJ databases">
        <title>Two novel species of the genus Flavobacterium exhibiting potentially degradation of complex polysaccharides.</title>
        <authorList>
            <person name="Lian X."/>
        </authorList>
    </citation>
    <scope>NUCLEOTIDE SEQUENCE [LARGE SCALE GENOMIC DNA]</scope>
    <source>
        <strain evidence="1 2">N6</strain>
    </source>
</reference>
<dbReference type="Proteomes" id="UP001468798">
    <property type="component" value="Unassembled WGS sequence"/>
</dbReference>
<evidence type="ECO:0000313" key="1">
    <source>
        <dbReference type="EMBL" id="MEM0577545.1"/>
    </source>
</evidence>
<name>A0ABU9NQE4_9FLAO</name>
<dbReference type="EMBL" id="JBCGDP010000013">
    <property type="protein sequence ID" value="MEM0577545.1"/>
    <property type="molecule type" value="Genomic_DNA"/>
</dbReference>
<comment type="caution">
    <text evidence="1">The sequence shown here is derived from an EMBL/GenBank/DDBJ whole genome shotgun (WGS) entry which is preliminary data.</text>
</comment>
<accession>A0ABU9NQE4</accession>
<proteinExistence type="predicted"/>
<protein>
    <submittedName>
        <fullName evidence="1">Uncharacterized protein</fullName>
    </submittedName>
</protein>
<evidence type="ECO:0000313" key="2">
    <source>
        <dbReference type="Proteomes" id="UP001468798"/>
    </source>
</evidence>